<dbReference type="Gene3D" id="3.40.50.1820">
    <property type="entry name" value="alpha/beta hydrolase"/>
    <property type="match status" value="1"/>
</dbReference>
<feature type="domain" description="AB hydrolase-1" evidence="2">
    <location>
        <begin position="110"/>
        <end position="248"/>
    </location>
</feature>
<comment type="caution">
    <text evidence="3">The sequence shown here is derived from an EMBL/GenBank/DDBJ whole genome shotgun (WGS) entry which is preliminary data.</text>
</comment>
<dbReference type="SUPFAM" id="SSF53474">
    <property type="entry name" value="alpha/beta-Hydrolases"/>
    <property type="match status" value="1"/>
</dbReference>
<keyword evidence="4" id="KW-1185">Reference proteome</keyword>
<proteinExistence type="predicted"/>
<feature type="non-terminal residue" evidence="3">
    <location>
        <position position="639"/>
    </location>
</feature>
<sequence>RLRKKKKARDDSLKIPWLMPPAEAGDIQLQQAHFRSPVDLLLSLVIRPPRCRYQPGKLGPITFRIGDKGHGRREDLVVQNARGQALQCSLFEAIPEPGVPTEETWPRERPCVIFLHGNSSCRLEALPLLPLLLPLRVSLFCFDFSGSGLSEGDYISLGWFEREDLAACVELLRRSGRVSRVALWGRSMGAFTAIMHADRDPSIAGLVLDSPFASLKDLATELAARKALMPSWATRAVLSAARSSIKARAGFDVEDLEALKHVGQSFMPALFIAAREDDFISPKHAERLFQAYQGEKEYYLTEGDHHSSRSVICRQKATLFLCRAFHCPKLDALLHLHLGGAVDIFSGVLPEWRKLHAGAHDLDFQGSEICRQLRVVPALSEMQLSCGRHCHRPMQLSAGLELAEKSEVGFFIKMVPVVSRVHCDSLRTSVVGPGLREAFRHSVSLSFSSGGRLRFLAEGAAEITAELPGFRGELTVWQMRLRGSCRWQDVCVEDSEATLREHLGDAVLRLRHLGHQDGVLLLNRDDFKPNRERPTGDHGLLDPAARPAKSTGSLCSDPDLQRVTLLECAHKPEVLIGWRVKIESVGEGKVLAVRKRRLRASLFSVGLPDNSVREIALKRAYVMLPWNHGYKFDLLRKEN</sequence>
<feature type="region of interest" description="Disordered" evidence="1">
    <location>
        <begin position="526"/>
        <end position="553"/>
    </location>
</feature>
<dbReference type="InterPro" id="IPR029058">
    <property type="entry name" value="AB_hydrolase_fold"/>
</dbReference>
<evidence type="ECO:0000259" key="2">
    <source>
        <dbReference type="Pfam" id="PF00561"/>
    </source>
</evidence>
<reference evidence="3" key="1">
    <citation type="submission" date="2023-08" db="EMBL/GenBank/DDBJ databases">
        <authorList>
            <person name="Chen Y."/>
            <person name="Shah S."/>
            <person name="Dougan E. K."/>
            <person name="Thang M."/>
            <person name="Chan C."/>
        </authorList>
    </citation>
    <scope>NUCLEOTIDE SEQUENCE</scope>
</reference>
<organism evidence="3 4">
    <name type="scientific">Effrenium voratum</name>
    <dbReference type="NCBI Taxonomy" id="2562239"/>
    <lineage>
        <taxon>Eukaryota</taxon>
        <taxon>Sar</taxon>
        <taxon>Alveolata</taxon>
        <taxon>Dinophyceae</taxon>
        <taxon>Suessiales</taxon>
        <taxon>Symbiodiniaceae</taxon>
        <taxon>Effrenium</taxon>
    </lineage>
</organism>
<dbReference type="InterPro" id="IPR052920">
    <property type="entry name" value="DNA-binding_regulatory"/>
</dbReference>
<evidence type="ECO:0000313" key="3">
    <source>
        <dbReference type="EMBL" id="CAJ1374285.1"/>
    </source>
</evidence>
<accession>A0AA36HS17</accession>
<name>A0AA36HS17_9DINO</name>
<dbReference type="PANTHER" id="PTHR43358">
    <property type="entry name" value="ALPHA/BETA-HYDROLASE"/>
    <property type="match status" value="1"/>
</dbReference>
<dbReference type="EMBL" id="CAUJNA010000240">
    <property type="protein sequence ID" value="CAJ1374285.1"/>
    <property type="molecule type" value="Genomic_DNA"/>
</dbReference>
<dbReference type="AlphaFoldDB" id="A0AA36HS17"/>
<dbReference type="Pfam" id="PF00561">
    <property type="entry name" value="Abhydrolase_1"/>
    <property type="match status" value="1"/>
</dbReference>
<evidence type="ECO:0000256" key="1">
    <source>
        <dbReference type="SAM" id="MobiDB-lite"/>
    </source>
</evidence>
<feature type="compositionally biased region" description="Basic and acidic residues" evidence="1">
    <location>
        <begin position="526"/>
        <end position="540"/>
    </location>
</feature>
<evidence type="ECO:0000313" key="4">
    <source>
        <dbReference type="Proteomes" id="UP001178507"/>
    </source>
</evidence>
<dbReference type="InterPro" id="IPR000073">
    <property type="entry name" value="AB_hydrolase_1"/>
</dbReference>
<dbReference type="PANTHER" id="PTHR43358:SF4">
    <property type="entry name" value="ALPHA_BETA HYDROLASE FOLD-1 DOMAIN-CONTAINING PROTEIN"/>
    <property type="match status" value="1"/>
</dbReference>
<gene>
    <name evidence="3" type="ORF">EVOR1521_LOCUS3872</name>
</gene>
<protein>
    <recommendedName>
        <fullName evidence="2">AB hydrolase-1 domain-containing protein</fullName>
    </recommendedName>
</protein>
<dbReference type="Proteomes" id="UP001178507">
    <property type="component" value="Unassembled WGS sequence"/>
</dbReference>